<organism evidence="1 2">
    <name type="scientific">Candidatus Pseudogracilibacillus intestinigallinarum</name>
    <dbReference type="NCBI Taxonomy" id="2838742"/>
    <lineage>
        <taxon>Bacteria</taxon>
        <taxon>Bacillati</taxon>
        <taxon>Bacillota</taxon>
        <taxon>Bacilli</taxon>
        <taxon>Bacillales</taxon>
        <taxon>Bacillaceae</taxon>
        <taxon>Pseudogracilibacillus</taxon>
    </lineage>
</organism>
<accession>A0A9D1TK51</accession>
<protein>
    <submittedName>
        <fullName evidence="1">Uncharacterized protein</fullName>
    </submittedName>
</protein>
<reference evidence="1" key="2">
    <citation type="submission" date="2021-04" db="EMBL/GenBank/DDBJ databases">
        <authorList>
            <person name="Gilroy R."/>
        </authorList>
    </citation>
    <scope>NUCLEOTIDE SEQUENCE</scope>
    <source>
        <strain evidence="1">CHK169-2315</strain>
    </source>
</reference>
<dbReference type="EMBL" id="DXHX01000040">
    <property type="protein sequence ID" value="HIV74007.1"/>
    <property type="molecule type" value="Genomic_DNA"/>
</dbReference>
<evidence type="ECO:0000313" key="1">
    <source>
        <dbReference type="EMBL" id="HIV74007.1"/>
    </source>
</evidence>
<comment type="caution">
    <text evidence="1">The sequence shown here is derived from an EMBL/GenBank/DDBJ whole genome shotgun (WGS) entry which is preliminary data.</text>
</comment>
<dbReference type="AlphaFoldDB" id="A0A9D1TK51"/>
<gene>
    <name evidence="1" type="ORF">H9895_02880</name>
</gene>
<sequence length="46" mass="5285">MMKVKMNVQTMYKGDLFRAGKVYEVNSETAERWIISGIAVKFDAEV</sequence>
<dbReference type="Proteomes" id="UP000823937">
    <property type="component" value="Unassembled WGS sequence"/>
</dbReference>
<evidence type="ECO:0000313" key="2">
    <source>
        <dbReference type="Proteomes" id="UP000823937"/>
    </source>
</evidence>
<reference evidence="1" key="1">
    <citation type="journal article" date="2021" name="PeerJ">
        <title>Extensive microbial diversity within the chicken gut microbiome revealed by metagenomics and culture.</title>
        <authorList>
            <person name="Gilroy R."/>
            <person name="Ravi A."/>
            <person name="Getino M."/>
            <person name="Pursley I."/>
            <person name="Horton D.L."/>
            <person name="Alikhan N.F."/>
            <person name="Baker D."/>
            <person name="Gharbi K."/>
            <person name="Hall N."/>
            <person name="Watson M."/>
            <person name="Adriaenssens E.M."/>
            <person name="Foster-Nyarko E."/>
            <person name="Jarju S."/>
            <person name="Secka A."/>
            <person name="Antonio M."/>
            <person name="Oren A."/>
            <person name="Chaudhuri R.R."/>
            <person name="La Ragione R."/>
            <person name="Hildebrand F."/>
            <person name="Pallen M.J."/>
        </authorList>
    </citation>
    <scope>NUCLEOTIDE SEQUENCE</scope>
    <source>
        <strain evidence="1">CHK169-2315</strain>
    </source>
</reference>
<proteinExistence type="predicted"/>
<name>A0A9D1TK51_9BACI</name>